<comment type="caution">
    <text evidence="1">The sequence shown here is derived from an EMBL/GenBank/DDBJ whole genome shotgun (WGS) entry which is preliminary data.</text>
</comment>
<evidence type="ECO:0000313" key="2">
    <source>
        <dbReference type="Proteomes" id="UP001057452"/>
    </source>
</evidence>
<organism evidence="1 2">
    <name type="scientific">Chaenocephalus aceratus</name>
    <name type="common">Blackfin icefish</name>
    <name type="synonym">Chaenichthys aceratus</name>
    <dbReference type="NCBI Taxonomy" id="36190"/>
    <lineage>
        <taxon>Eukaryota</taxon>
        <taxon>Metazoa</taxon>
        <taxon>Chordata</taxon>
        <taxon>Craniata</taxon>
        <taxon>Vertebrata</taxon>
        <taxon>Euteleostomi</taxon>
        <taxon>Actinopterygii</taxon>
        <taxon>Neopterygii</taxon>
        <taxon>Teleostei</taxon>
        <taxon>Neoteleostei</taxon>
        <taxon>Acanthomorphata</taxon>
        <taxon>Eupercaria</taxon>
        <taxon>Perciformes</taxon>
        <taxon>Notothenioidei</taxon>
        <taxon>Channichthyidae</taxon>
        <taxon>Chaenocephalus</taxon>
    </lineage>
</organism>
<dbReference type="EMBL" id="CM043790">
    <property type="protein sequence ID" value="KAI4826079.1"/>
    <property type="molecule type" value="Genomic_DNA"/>
</dbReference>
<reference evidence="1" key="1">
    <citation type="submission" date="2022-05" db="EMBL/GenBank/DDBJ databases">
        <title>Chromosome-level genome of Chaenocephalus aceratus.</title>
        <authorList>
            <person name="Park H."/>
        </authorList>
    </citation>
    <scope>NUCLEOTIDE SEQUENCE</scope>
    <source>
        <strain evidence="1">KU_202001</strain>
    </source>
</reference>
<gene>
    <name evidence="1" type="ORF">KUCAC02_021729</name>
</gene>
<evidence type="ECO:0000313" key="1">
    <source>
        <dbReference type="EMBL" id="KAI4826079.1"/>
    </source>
</evidence>
<keyword evidence="2" id="KW-1185">Reference proteome</keyword>
<accession>A0ACB9XIK7</accession>
<proteinExistence type="predicted"/>
<dbReference type="Proteomes" id="UP001057452">
    <property type="component" value="Chromosome 6"/>
</dbReference>
<name>A0ACB9XIK7_CHAAC</name>
<sequence>MQVQCSNRADLQYPILFKNKKIVRTSVEEPEKEDVAAGYDGSGGSEDVGQKEDSIHFRENQNDKEEEREKEDKPLSLKWPDTRCKQIT</sequence>
<protein>
    <submittedName>
        <fullName evidence="1">Uncharacterized protein</fullName>
    </submittedName>
</protein>